<comment type="caution">
    <text evidence="13">The sequence shown here is derived from an EMBL/GenBank/DDBJ whole genome shotgun (WGS) entry which is preliminary data.</text>
</comment>
<keyword evidence="6 8" id="KW-0472">Membrane</keyword>
<evidence type="ECO:0000256" key="7">
    <source>
        <dbReference type="ARBA" id="ARBA00023180"/>
    </source>
</evidence>
<dbReference type="PANTHER" id="PTHR11506">
    <property type="entry name" value="LYSOSOME-ASSOCIATED MEMBRANE GLYCOPROTEIN"/>
    <property type="match status" value="1"/>
</dbReference>
<comment type="caution">
    <text evidence="8">Lacks conserved residue(s) required for the propagation of feature annotation.</text>
</comment>
<dbReference type="GO" id="GO:0031902">
    <property type="term" value="C:late endosome membrane"/>
    <property type="evidence" value="ECO:0007669"/>
    <property type="project" value="TreeGrafter"/>
</dbReference>
<sequence length="345" mass="36888">MKSASAAAFVALFVLFSARSLAEDAKNRSKPPATVAPAQAFSSTIGPTTTAVTSNTTTPHANTTTPHPNTTTPHPNTTTPHPNTTTPHPNTTTPHPNTTTPHANTTTPHANTTTPHPNTTTPHPNTTTPHPKTTTPKTTPAPTPTPPTNLKVGNYSVKTKDNKVCLKAWVALQIRLVSPKANGTFIVQPDETKADGGCQETTANLTLFFKQGFITFIFNKSVSENTVYVNALSFKVFYPLGGNGDSYNADNRSVRLFPAKIGHSYSCRNESVFMGNGLYLDVSQDKMQAFNLTSGDFGVPDPCPADKPDYSVAIGVGVALLVLIVIVVVVYILSRKKRTDGYQSL</sequence>
<evidence type="ECO:0000256" key="11">
    <source>
        <dbReference type="SAM" id="SignalP"/>
    </source>
</evidence>
<keyword evidence="4" id="KW-0967">Endosome</keyword>
<keyword evidence="3 11" id="KW-0732">Signal</keyword>
<dbReference type="PROSITE" id="PS51407">
    <property type="entry name" value="LAMP_3"/>
    <property type="match status" value="1"/>
</dbReference>
<keyword evidence="7" id="KW-0325">Glycoprotein</keyword>
<feature type="transmembrane region" description="Helical" evidence="10">
    <location>
        <begin position="310"/>
        <end position="333"/>
    </location>
</feature>
<evidence type="ECO:0000256" key="2">
    <source>
        <dbReference type="ARBA" id="ARBA00022692"/>
    </source>
</evidence>
<feature type="chain" id="PRO_5041735259" description="Lysosome-associated membrane glycoprotein 2-like luminal domain-containing protein" evidence="11">
    <location>
        <begin position="23"/>
        <end position="345"/>
    </location>
</feature>
<dbReference type="Pfam" id="PF01299">
    <property type="entry name" value="Lamp2-like_luminal"/>
    <property type="match status" value="1"/>
</dbReference>
<keyword evidence="14" id="KW-1185">Reference proteome</keyword>
<reference evidence="13" key="1">
    <citation type="submission" date="2023-07" db="EMBL/GenBank/DDBJ databases">
        <title>Chromosome-level Genome Assembly of Striped Snakehead (Channa striata).</title>
        <authorList>
            <person name="Liu H."/>
        </authorList>
    </citation>
    <scope>NUCLEOTIDE SEQUENCE</scope>
    <source>
        <strain evidence="13">Gz</strain>
        <tissue evidence="13">Muscle</tissue>
    </source>
</reference>
<gene>
    <name evidence="13" type="ORF">Q5P01_008333</name>
</gene>
<evidence type="ECO:0000313" key="14">
    <source>
        <dbReference type="Proteomes" id="UP001187415"/>
    </source>
</evidence>
<proteinExistence type="inferred from homology"/>
<comment type="subcellular location">
    <subcellularLocation>
        <location evidence="1">Endosome membrane</location>
        <topology evidence="1">Single-pass type I membrane protein</topology>
    </subcellularLocation>
    <subcellularLocation>
        <location evidence="8">Lysosome membrane</location>
        <topology evidence="8">Single-pass type I membrane protein</topology>
    </subcellularLocation>
</comment>
<evidence type="ECO:0000256" key="3">
    <source>
        <dbReference type="ARBA" id="ARBA00022729"/>
    </source>
</evidence>
<dbReference type="PANTHER" id="PTHR11506:SF2">
    <property type="entry name" value="MACROSIALIN"/>
    <property type="match status" value="1"/>
</dbReference>
<feature type="compositionally biased region" description="Low complexity" evidence="9">
    <location>
        <begin position="48"/>
        <end position="138"/>
    </location>
</feature>
<evidence type="ECO:0000256" key="10">
    <source>
        <dbReference type="SAM" id="Phobius"/>
    </source>
</evidence>
<feature type="domain" description="Lysosome-associated membrane glycoprotein 2-like luminal" evidence="12">
    <location>
        <begin position="151"/>
        <end position="292"/>
    </location>
</feature>
<evidence type="ECO:0000313" key="13">
    <source>
        <dbReference type="EMBL" id="KAK2852057.1"/>
    </source>
</evidence>
<dbReference type="InterPro" id="IPR048528">
    <property type="entry name" value="Lamp2-like_luminal"/>
</dbReference>
<dbReference type="GO" id="GO:0072594">
    <property type="term" value="P:establishment of protein localization to organelle"/>
    <property type="evidence" value="ECO:0007669"/>
    <property type="project" value="TreeGrafter"/>
</dbReference>
<accession>A0AA88SZE8</accession>
<evidence type="ECO:0000256" key="6">
    <source>
        <dbReference type="ARBA" id="ARBA00023136"/>
    </source>
</evidence>
<protein>
    <recommendedName>
        <fullName evidence="12">Lysosome-associated membrane glycoprotein 2-like luminal domain-containing protein</fullName>
    </recommendedName>
</protein>
<organism evidence="13 14">
    <name type="scientific">Channa striata</name>
    <name type="common">Snakehead murrel</name>
    <name type="synonym">Ophicephalus striatus</name>
    <dbReference type="NCBI Taxonomy" id="64152"/>
    <lineage>
        <taxon>Eukaryota</taxon>
        <taxon>Metazoa</taxon>
        <taxon>Chordata</taxon>
        <taxon>Craniata</taxon>
        <taxon>Vertebrata</taxon>
        <taxon>Euteleostomi</taxon>
        <taxon>Actinopterygii</taxon>
        <taxon>Neopterygii</taxon>
        <taxon>Teleostei</taxon>
        <taxon>Neoteleostei</taxon>
        <taxon>Acanthomorphata</taxon>
        <taxon>Anabantaria</taxon>
        <taxon>Anabantiformes</taxon>
        <taxon>Channoidei</taxon>
        <taxon>Channidae</taxon>
        <taxon>Channa</taxon>
    </lineage>
</organism>
<evidence type="ECO:0000256" key="4">
    <source>
        <dbReference type="ARBA" id="ARBA00022753"/>
    </source>
</evidence>
<evidence type="ECO:0000256" key="5">
    <source>
        <dbReference type="ARBA" id="ARBA00022989"/>
    </source>
</evidence>
<dbReference type="GO" id="GO:0005886">
    <property type="term" value="C:plasma membrane"/>
    <property type="evidence" value="ECO:0007669"/>
    <property type="project" value="TreeGrafter"/>
</dbReference>
<evidence type="ECO:0000256" key="1">
    <source>
        <dbReference type="ARBA" id="ARBA00004530"/>
    </source>
</evidence>
<keyword evidence="2 8" id="KW-0812">Transmembrane</keyword>
<dbReference type="Gene3D" id="2.40.160.110">
    <property type="match status" value="1"/>
</dbReference>
<evidence type="ECO:0000259" key="12">
    <source>
        <dbReference type="Pfam" id="PF01299"/>
    </source>
</evidence>
<keyword evidence="5 10" id="KW-1133">Transmembrane helix</keyword>
<dbReference type="AlphaFoldDB" id="A0AA88SZE8"/>
<feature type="region of interest" description="Disordered" evidence="9">
    <location>
        <begin position="26"/>
        <end position="153"/>
    </location>
</feature>
<dbReference type="Proteomes" id="UP001187415">
    <property type="component" value="Unassembled WGS sequence"/>
</dbReference>
<evidence type="ECO:0000256" key="9">
    <source>
        <dbReference type="SAM" id="MobiDB-lite"/>
    </source>
</evidence>
<keyword evidence="8" id="KW-0458">Lysosome</keyword>
<dbReference type="GO" id="GO:0005765">
    <property type="term" value="C:lysosomal membrane"/>
    <property type="evidence" value="ECO:0007669"/>
    <property type="project" value="UniProtKB-SubCell"/>
</dbReference>
<feature type="signal peptide" evidence="11">
    <location>
        <begin position="1"/>
        <end position="22"/>
    </location>
</feature>
<dbReference type="EMBL" id="JAUPFM010000005">
    <property type="protein sequence ID" value="KAK2852057.1"/>
    <property type="molecule type" value="Genomic_DNA"/>
</dbReference>
<dbReference type="PRINTS" id="PR00336">
    <property type="entry name" value="LYSASSOCTDMP"/>
</dbReference>
<evidence type="ECO:0000256" key="8">
    <source>
        <dbReference type="PROSITE-ProRule" id="PRU00740"/>
    </source>
</evidence>
<name>A0AA88SZE8_CHASR</name>
<dbReference type="InterPro" id="IPR002000">
    <property type="entry name" value="Lysosome-assoc_membr_glycop"/>
</dbReference>
<comment type="similarity">
    <text evidence="8">Belongs to the LAMP family.</text>
</comment>